<reference evidence="2 3" key="2">
    <citation type="journal article" date="2011" name="ISME J.">
        <title>RNA-seq reveals cooperative metabolic interactions between two termite-gut spirochete species in co-culture.</title>
        <authorList>
            <person name="Rosenthal A.Z."/>
            <person name="Matson E.G."/>
            <person name="Eldar A."/>
            <person name="Leadbetter J.R."/>
        </authorList>
    </citation>
    <scope>NUCLEOTIDE SEQUENCE [LARGE SCALE GENOMIC DNA]</scope>
    <source>
        <strain evidence="3">ATCC BAA-887 / DSM 12427 / ZAS-2</strain>
    </source>
</reference>
<dbReference type="Pfam" id="PF00583">
    <property type="entry name" value="Acetyltransf_1"/>
    <property type="match status" value="1"/>
</dbReference>
<keyword evidence="3" id="KW-1185">Reference proteome</keyword>
<dbReference type="AlphaFoldDB" id="F5YIC1"/>
<sequence>MQFELTDALIDDLLFAMEDQFGTLFLDTQEGMVVSEDDIDWADDKDDRFISIPEWDSADGYRVMERFAASFKNPLIQKRLTGALNRGKGVFRAFKDALAPYPEAEKLWFAFKEQEMKKELRFWYNSLREKWGLERLGEEPEETEDLVLEDFLFRESLAADETAAETLHRLCLEEAAGGPQAPLGETPWLFPGEPALVAETSGGEFAAYIAGKLRGEILEIAALEVRPEYRGLGLGEALLTRLLETPAAKAAAEILIDVPQTADGFSRVLLRGSFTPYVIRYRKGQRKK</sequence>
<dbReference type="CDD" id="cd04301">
    <property type="entry name" value="NAT_SF"/>
    <property type="match status" value="1"/>
</dbReference>
<reference evidence="3" key="1">
    <citation type="submission" date="2009-12" db="EMBL/GenBank/DDBJ databases">
        <title>Complete sequence of Treponema primitia strain ZAS-2.</title>
        <authorList>
            <person name="Tetu S.G."/>
            <person name="Matson E."/>
            <person name="Ren Q."/>
            <person name="Seshadri R."/>
            <person name="Elbourne L."/>
            <person name="Hassan K.A."/>
            <person name="Durkin A."/>
            <person name="Radune D."/>
            <person name="Mohamoud Y."/>
            <person name="Shay R."/>
            <person name="Jin S."/>
            <person name="Zhang X."/>
            <person name="Lucey K."/>
            <person name="Ballor N.R."/>
            <person name="Ottesen E."/>
            <person name="Rosenthal R."/>
            <person name="Allen A."/>
            <person name="Leadbetter J.R."/>
            <person name="Paulsen I.T."/>
        </authorList>
    </citation>
    <scope>NUCLEOTIDE SEQUENCE [LARGE SCALE GENOMIC DNA]</scope>
    <source>
        <strain evidence="3">ATCC BAA-887 / DSM 12427 / ZAS-2</strain>
    </source>
</reference>
<organism evidence="2 3">
    <name type="scientific">Treponema primitia (strain ATCC BAA-887 / DSM 12427 / ZAS-2)</name>
    <dbReference type="NCBI Taxonomy" id="545694"/>
    <lineage>
        <taxon>Bacteria</taxon>
        <taxon>Pseudomonadati</taxon>
        <taxon>Spirochaetota</taxon>
        <taxon>Spirochaetia</taxon>
        <taxon>Spirochaetales</taxon>
        <taxon>Treponemataceae</taxon>
        <taxon>Treponema</taxon>
    </lineage>
</organism>
<dbReference type="InterPro" id="IPR016181">
    <property type="entry name" value="Acyl_CoA_acyltransferase"/>
</dbReference>
<accession>F5YIC1</accession>
<dbReference type="Gene3D" id="3.40.630.30">
    <property type="match status" value="1"/>
</dbReference>
<dbReference type="Proteomes" id="UP000009223">
    <property type="component" value="Chromosome"/>
</dbReference>
<evidence type="ECO:0000259" key="1">
    <source>
        <dbReference type="PROSITE" id="PS51186"/>
    </source>
</evidence>
<gene>
    <name evidence="2" type="ordered locus">TREPR_3552</name>
</gene>
<name>F5YIC1_TREPZ</name>
<protein>
    <submittedName>
        <fullName evidence="2">Acetyltransferase, GNAT family</fullName>
    </submittedName>
</protein>
<keyword evidence="2" id="KW-0808">Transferase</keyword>
<evidence type="ECO:0000313" key="2">
    <source>
        <dbReference type="EMBL" id="AEF84987.1"/>
    </source>
</evidence>
<dbReference type="GO" id="GO:0016747">
    <property type="term" value="F:acyltransferase activity, transferring groups other than amino-acyl groups"/>
    <property type="evidence" value="ECO:0007669"/>
    <property type="project" value="InterPro"/>
</dbReference>
<dbReference type="HOGENOM" id="CLU_073846_0_0_12"/>
<dbReference type="STRING" id="545694.TREPR_3552"/>
<dbReference type="eggNOG" id="COG0456">
    <property type="taxonomic scope" value="Bacteria"/>
</dbReference>
<dbReference type="OrthoDB" id="367880at2"/>
<feature type="domain" description="N-acetyltransferase" evidence="1">
    <location>
        <begin position="151"/>
        <end position="284"/>
    </location>
</feature>
<dbReference type="KEGG" id="tpi:TREPR_3552"/>
<evidence type="ECO:0000313" key="3">
    <source>
        <dbReference type="Proteomes" id="UP000009223"/>
    </source>
</evidence>
<dbReference type="InterPro" id="IPR000182">
    <property type="entry name" value="GNAT_dom"/>
</dbReference>
<dbReference type="PROSITE" id="PS51186">
    <property type="entry name" value="GNAT"/>
    <property type="match status" value="1"/>
</dbReference>
<dbReference type="RefSeq" id="WP_015706744.1">
    <property type="nucleotide sequence ID" value="NC_015578.1"/>
</dbReference>
<proteinExistence type="predicted"/>
<dbReference type="EMBL" id="CP001843">
    <property type="protein sequence ID" value="AEF84987.1"/>
    <property type="molecule type" value="Genomic_DNA"/>
</dbReference>
<dbReference type="SUPFAM" id="SSF55729">
    <property type="entry name" value="Acyl-CoA N-acyltransferases (Nat)"/>
    <property type="match status" value="1"/>
</dbReference>